<gene>
    <name evidence="3" type="ORF">GO816_17555</name>
</gene>
<keyword evidence="4" id="KW-1185">Reference proteome</keyword>
<dbReference type="Pfam" id="PF13628">
    <property type="entry name" value="DUF4142"/>
    <property type="match status" value="1"/>
</dbReference>
<evidence type="ECO:0000256" key="1">
    <source>
        <dbReference type="SAM" id="SignalP"/>
    </source>
</evidence>
<feature type="domain" description="DUF4142" evidence="2">
    <location>
        <begin position="50"/>
        <end position="174"/>
    </location>
</feature>
<evidence type="ECO:0000313" key="4">
    <source>
        <dbReference type="Proteomes" id="UP000434850"/>
    </source>
</evidence>
<dbReference type="RefSeq" id="WP_157543264.1">
    <property type="nucleotide sequence ID" value="NZ_WQLA01000008.1"/>
</dbReference>
<protein>
    <submittedName>
        <fullName evidence="3">DUF4142 domain-containing protein</fullName>
    </submittedName>
</protein>
<reference evidence="3 4" key="1">
    <citation type="submission" date="2019-12" db="EMBL/GenBank/DDBJ databases">
        <title>Mucilaginibacter sp. HME9299 genome sequencing and assembly.</title>
        <authorList>
            <person name="Kang H."/>
            <person name="Kim H."/>
            <person name="Joh K."/>
        </authorList>
    </citation>
    <scope>NUCLEOTIDE SEQUENCE [LARGE SCALE GENOMIC DNA]</scope>
    <source>
        <strain evidence="3 4">HME9299</strain>
    </source>
</reference>
<dbReference type="InterPro" id="IPR012347">
    <property type="entry name" value="Ferritin-like"/>
</dbReference>
<feature type="signal peptide" evidence="1">
    <location>
        <begin position="1"/>
        <end position="41"/>
    </location>
</feature>
<dbReference type="PROSITE" id="PS51318">
    <property type="entry name" value="TAT"/>
    <property type="match status" value="1"/>
</dbReference>
<dbReference type="PANTHER" id="PTHR38593">
    <property type="entry name" value="BLR2558 PROTEIN"/>
    <property type="match status" value="1"/>
</dbReference>
<dbReference type="PANTHER" id="PTHR38593:SF1">
    <property type="entry name" value="BLR2558 PROTEIN"/>
    <property type="match status" value="1"/>
</dbReference>
<dbReference type="OrthoDB" id="765580at2"/>
<dbReference type="EMBL" id="WQLA01000008">
    <property type="protein sequence ID" value="MVN92942.1"/>
    <property type="molecule type" value="Genomic_DNA"/>
</dbReference>
<dbReference type="InterPro" id="IPR006311">
    <property type="entry name" value="TAT_signal"/>
</dbReference>
<accession>A0A6I4ICQ9</accession>
<dbReference type="InterPro" id="IPR025419">
    <property type="entry name" value="DUF4142"/>
</dbReference>
<evidence type="ECO:0000313" key="3">
    <source>
        <dbReference type="EMBL" id="MVN92942.1"/>
    </source>
</evidence>
<organism evidence="3 4">
    <name type="scientific">Mucilaginibacter aquatilis</name>
    <dbReference type="NCBI Taxonomy" id="1517760"/>
    <lineage>
        <taxon>Bacteria</taxon>
        <taxon>Pseudomonadati</taxon>
        <taxon>Bacteroidota</taxon>
        <taxon>Sphingobacteriia</taxon>
        <taxon>Sphingobacteriales</taxon>
        <taxon>Sphingobacteriaceae</taxon>
        <taxon>Mucilaginibacter</taxon>
    </lineage>
</organism>
<dbReference type="Gene3D" id="1.20.1260.10">
    <property type="match status" value="1"/>
</dbReference>
<dbReference type="AlphaFoldDB" id="A0A6I4ICQ9"/>
<name>A0A6I4ICQ9_9SPHI</name>
<sequence>MNNTTENSRRSFLAQSFKSAMMIGAGATFAGSLLQSSAVFAQTGAAALQSKIAMLGTASLQTSQLALTKASNAQVKMFAKFEAAEQETMGKILKDMKTTVPAPTPEVKAMLTKLQSLSGAAFDKAFMQGQVETHQKLHAAVSALNAASSDLHVKHVTSLALATITEHTERGKMLLNQLG</sequence>
<comment type="caution">
    <text evidence="3">The sequence shown here is derived from an EMBL/GenBank/DDBJ whole genome shotgun (WGS) entry which is preliminary data.</text>
</comment>
<feature type="chain" id="PRO_5026263200" evidence="1">
    <location>
        <begin position="42"/>
        <end position="179"/>
    </location>
</feature>
<dbReference type="Proteomes" id="UP000434850">
    <property type="component" value="Unassembled WGS sequence"/>
</dbReference>
<keyword evidence="1" id="KW-0732">Signal</keyword>
<evidence type="ECO:0000259" key="2">
    <source>
        <dbReference type="Pfam" id="PF13628"/>
    </source>
</evidence>
<proteinExistence type="predicted"/>